<evidence type="ECO:0000313" key="2">
    <source>
        <dbReference type="EMBL" id="MCQ8182179.1"/>
    </source>
</evidence>
<gene>
    <name evidence="2" type="ORF">NP603_13740</name>
</gene>
<evidence type="ECO:0000259" key="1">
    <source>
        <dbReference type="Pfam" id="PF04233"/>
    </source>
</evidence>
<dbReference type="RefSeq" id="WP_256611470.1">
    <property type="nucleotide sequence ID" value="NZ_JANIBM010000017.1"/>
</dbReference>
<accession>A0ABT1UKG3</accession>
<dbReference type="EMBL" id="JANIBM010000017">
    <property type="protein sequence ID" value="MCQ8182179.1"/>
    <property type="molecule type" value="Genomic_DNA"/>
</dbReference>
<evidence type="ECO:0000313" key="3">
    <source>
        <dbReference type="Proteomes" id="UP001524569"/>
    </source>
</evidence>
<organism evidence="2 3">
    <name type="scientific">Methylomonas aurea</name>
    <dbReference type="NCBI Taxonomy" id="2952224"/>
    <lineage>
        <taxon>Bacteria</taxon>
        <taxon>Pseudomonadati</taxon>
        <taxon>Pseudomonadota</taxon>
        <taxon>Gammaproteobacteria</taxon>
        <taxon>Methylococcales</taxon>
        <taxon>Methylococcaceae</taxon>
        <taxon>Methylomonas</taxon>
    </lineage>
</organism>
<name>A0ABT1UKG3_9GAMM</name>
<feature type="domain" description="Phage head morphogenesis" evidence="1">
    <location>
        <begin position="67"/>
        <end position="191"/>
    </location>
</feature>
<dbReference type="Proteomes" id="UP001524569">
    <property type="component" value="Unassembled WGS sequence"/>
</dbReference>
<sequence length="478" mass="53387">MPLKLSPTQVAFNARGDGKFNQPFQEQVDFFRQKLNLPTERFDDILKDAHDRAFVVAGAMKADLLNDLRLAVDRSIAEGKSIQWFRNEFDNIVAKHGWTGWTGEGTQAGRDWRTRVIYRTNLSTSYAAGRWAQLNDPALLKLRPYWKYVHNDTVLHPRPLHQSWSGMVLKHDDPFWQTHFPPNGWGCRCRVTAVSAREYKGLPPPDDGTYIYKSRDGIEHVLPKGIDYGWDYAPGASIKGNLRTFVETKAATLPAPIAETFKQDVAKAVKLPAVSDSLTLPKSGFAKAAASQALKAIDAVHAIENLPTIPLKSSTSAKFQGVYMHATFSGRPIEIALSKSSVNPELTVAHEVGHFIDHHGFGVPGTFSSEADPLFEAWRNAIAGSNATAELKKQLADATDRWSEKRVRYYLKPLEQWARSYAQWVALRSQNAAMLDQVKAIATNAKNPVYAASQWSDADFEPIANAIDDIFRAKGWLK</sequence>
<dbReference type="Pfam" id="PF04233">
    <property type="entry name" value="Phage_Mu_F"/>
    <property type="match status" value="1"/>
</dbReference>
<comment type="caution">
    <text evidence="2">The sequence shown here is derived from an EMBL/GenBank/DDBJ whole genome shotgun (WGS) entry which is preliminary data.</text>
</comment>
<proteinExistence type="predicted"/>
<keyword evidence="3" id="KW-1185">Reference proteome</keyword>
<dbReference type="InterPro" id="IPR006528">
    <property type="entry name" value="Phage_head_morphogenesis_dom"/>
</dbReference>
<protein>
    <submittedName>
        <fullName evidence="2">Phage head morphogenesis protein</fullName>
    </submittedName>
</protein>
<reference evidence="2 3" key="1">
    <citation type="submission" date="2022-07" db="EMBL/GenBank/DDBJ databases">
        <title>Methylomonas rivi sp. nov., Methylomonas rosea sp. nov., Methylomonas aureus sp. nov. and Methylomonas subterranea sp. nov., four novel methanotrophs isolated from a freshwater creek and the deep terrestrial subsurface.</title>
        <authorList>
            <person name="Abin C."/>
            <person name="Sankaranarayanan K."/>
            <person name="Garner C."/>
            <person name="Sindelar R."/>
            <person name="Kotary K."/>
            <person name="Garner R."/>
            <person name="Barclay S."/>
            <person name="Lawson P."/>
            <person name="Krumholz L."/>
        </authorList>
    </citation>
    <scope>NUCLEOTIDE SEQUENCE [LARGE SCALE GENOMIC DNA]</scope>
    <source>
        <strain evidence="2 3">SURF-1</strain>
    </source>
</reference>